<comment type="caution">
    <text evidence="1">The sequence shown here is derived from an EMBL/GenBank/DDBJ whole genome shotgun (WGS) entry which is preliminary data.</text>
</comment>
<proteinExistence type="predicted"/>
<name>A0A5B7E4W3_PORTR</name>
<dbReference type="EMBL" id="VSRR010001806">
    <property type="protein sequence ID" value="MPC27804.1"/>
    <property type="molecule type" value="Genomic_DNA"/>
</dbReference>
<keyword evidence="2" id="KW-1185">Reference proteome</keyword>
<reference evidence="1 2" key="1">
    <citation type="submission" date="2019-05" db="EMBL/GenBank/DDBJ databases">
        <title>Another draft genome of Portunus trituberculatus and its Hox gene families provides insights of decapod evolution.</title>
        <authorList>
            <person name="Jeong J.-H."/>
            <person name="Song I."/>
            <person name="Kim S."/>
            <person name="Choi T."/>
            <person name="Kim D."/>
            <person name="Ryu S."/>
            <person name="Kim W."/>
        </authorList>
    </citation>
    <scope>NUCLEOTIDE SEQUENCE [LARGE SCALE GENOMIC DNA]</scope>
    <source>
        <tissue evidence="1">Muscle</tissue>
    </source>
</reference>
<accession>A0A5B7E4W3</accession>
<sequence>MWVSDLAVAARDPRVHVWQVVEAVPTTTTLSRGGVVRAAAGRWCWEPLRRRSPSLASLTGQCGFPLRAEGSVSVAGSSVC</sequence>
<dbReference type="AlphaFoldDB" id="A0A5B7E4W3"/>
<evidence type="ECO:0000313" key="2">
    <source>
        <dbReference type="Proteomes" id="UP000324222"/>
    </source>
</evidence>
<evidence type="ECO:0000313" key="1">
    <source>
        <dbReference type="EMBL" id="MPC27804.1"/>
    </source>
</evidence>
<protein>
    <submittedName>
        <fullName evidence="1">Uncharacterized protein</fullName>
    </submittedName>
</protein>
<organism evidence="1 2">
    <name type="scientific">Portunus trituberculatus</name>
    <name type="common">Swimming crab</name>
    <name type="synonym">Neptunus trituberculatus</name>
    <dbReference type="NCBI Taxonomy" id="210409"/>
    <lineage>
        <taxon>Eukaryota</taxon>
        <taxon>Metazoa</taxon>
        <taxon>Ecdysozoa</taxon>
        <taxon>Arthropoda</taxon>
        <taxon>Crustacea</taxon>
        <taxon>Multicrustacea</taxon>
        <taxon>Malacostraca</taxon>
        <taxon>Eumalacostraca</taxon>
        <taxon>Eucarida</taxon>
        <taxon>Decapoda</taxon>
        <taxon>Pleocyemata</taxon>
        <taxon>Brachyura</taxon>
        <taxon>Eubrachyura</taxon>
        <taxon>Portunoidea</taxon>
        <taxon>Portunidae</taxon>
        <taxon>Portuninae</taxon>
        <taxon>Portunus</taxon>
    </lineage>
</organism>
<gene>
    <name evidence="1" type="ORF">E2C01_020988</name>
</gene>
<dbReference type="Proteomes" id="UP000324222">
    <property type="component" value="Unassembled WGS sequence"/>
</dbReference>